<sequence length="89" mass="10365">MNKERKVRLRRAVSKICSAIDELKEQSDLIQEVIYEEQDASDSTPENFKTTDRWTDAEALLDEKYRLNDDVTYCVCLLQKSTDNVETAM</sequence>
<gene>
    <name evidence="1" type="ORF">IAD01_03730</name>
</gene>
<reference evidence="1" key="2">
    <citation type="journal article" date="2021" name="PeerJ">
        <title>Extensive microbial diversity within the chicken gut microbiome revealed by metagenomics and culture.</title>
        <authorList>
            <person name="Gilroy R."/>
            <person name="Ravi A."/>
            <person name="Getino M."/>
            <person name="Pursley I."/>
            <person name="Horton D.L."/>
            <person name="Alikhan N.F."/>
            <person name="Baker D."/>
            <person name="Gharbi K."/>
            <person name="Hall N."/>
            <person name="Watson M."/>
            <person name="Adriaenssens E.M."/>
            <person name="Foster-Nyarko E."/>
            <person name="Jarju S."/>
            <person name="Secka A."/>
            <person name="Antonio M."/>
            <person name="Oren A."/>
            <person name="Chaudhuri R.R."/>
            <person name="La Ragione R."/>
            <person name="Hildebrand F."/>
            <person name="Pallen M.J."/>
        </authorList>
    </citation>
    <scope>NUCLEOTIDE SEQUENCE</scope>
    <source>
        <strain evidence="1">CHK157-1446</strain>
    </source>
</reference>
<comment type="caution">
    <text evidence="1">The sequence shown here is derived from an EMBL/GenBank/DDBJ whole genome shotgun (WGS) entry which is preliminary data.</text>
</comment>
<dbReference type="Proteomes" id="UP000823982">
    <property type="component" value="Unassembled WGS sequence"/>
</dbReference>
<evidence type="ECO:0000313" key="2">
    <source>
        <dbReference type="Proteomes" id="UP000823982"/>
    </source>
</evidence>
<evidence type="ECO:0000313" key="1">
    <source>
        <dbReference type="EMBL" id="HIS24495.1"/>
    </source>
</evidence>
<dbReference type="EMBL" id="DVIR01000034">
    <property type="protein sequence ID" value="HIS24495.1"/>
    <property type="molecule type" value="Genomic_DNA"/>
</dbReference>
<accession>A0A9D1JI90</accession>
<protein>
    <submittedName>
        <fullName evidence="1">Uncharacterized protein</fullName>
    </submittedName>
</protein>
<dbReference type="AlphaFoldDB" id="A0A9D1JI90"/>
<name>A0A9D1JI90_9FIRM</name>
<organism evidence="1 2">
    <name type="scientific">Candidatus Faeciplasma gallinarum</name>
    <dbReference type="NCBI Taxonomy" id="2840799"/>
    <lineage>
        <taxon>Bacteria</taxon>
        <taxon>Bacillati</taxon>
        <taxon>Bacillota</taxon>
        <taxon>Clostridia</taxon>
        <taxon>Eubacteriales</taxon>
        <taxon>Oscillospiraceae</taxon>
        <taxon>Oscillospiraceae incertae sedis</taxon>
        <taxon>Candidatus Faeciplasma</taxon>
    </lineage>
</organism>
<reference evidence="1" key="1">
    <citation type="submission" date="2020-10" db="EMBL/GenBank/DDBJ databases">
        <authorList>
            <person name="Gilroy R."/>
        </authorList>
    </citation>
    <scope>NUCLEOTIDE SEQUENCE</scope>
    <source>
        <strain evidence="1">CHK157-1446</strain>
    </source>
</reference>
<proteinExistence type="predicted"/>